<gene>
    <name evidence="1" type="primary">8</name>
    <name evidence="1" type="ORF">SEA_SPARTOI_8</name>
</gene>
<reference evidence="1 2" key="1">
    <citation type="submission" date="2018-10" db="EMBL/GenBank/DDBJ databases">
        <authorList>
            <person name="Smith K."/>
            <person name="Ring A."/>
            <person name="Cross T."/>
            <person name="Beshay M."/>
            <person name="Miah F."/>
            <person name="Nowoslaski J."/>
            <person name="Mia S."/>
            <person name="Micha L."/>
            <person name="Baxter C."/>
            <person name="Ahmad Z."/>
            <person name="Sunnen C.N."/>
            <person name="Janetopoulos C."/>
            <person name="Garlena R.A."/>
            <person name="Russell D.A."/>
            <person name="Pope W.H."/>
            <person name="Jacobs-Sera D."/>
            <person name="Hatfull G.F."/>
        </authorList>
    </citation>
    <scope>NUCLEOTIDE SEQUENCE [LARGE SCALE GENOMIC DNA]</scope>
</reference>
<dbReference type="GeneID" id="80020140"/>
<evidence type="ECO:0000313" key="2">
    <source>
        <dbReference type="Proteomes" id="UP000325457"/>
    </source>
</evidence>
<protein>
    <submittedName>
        <fullName evidence="1">Head-to-tail stopper</fullName>
    </submittedName>
</protein>
<keyword evidence="2" id="KW-1185">Reference proteome</keyword>
<evidence type="ECO:0000313" key="1">
    <source>
        <dbReference type="EMBL" id="AZF88192.1"/>
    </source>
</evidence>
<organism evidence="1 2">
    <name type="scientific">Rothia phage Spartoi</name>
    <dbReference type="NCBI Taxonomy" id="2483661"/>
    <lineage>
        <taxon>Viruses</taxon>
        <taxon>Duplodnaviria</taxon>
        <taxon>Heunggongvirae</taxon>
        <taxon>Uroviricota</taxon>
        <taxon>Caudoviricetes</taxon>
        <taxon>Spartoivirus</taxon>
        <taxon>Spartoivirus spartoi</taxon>
    </lineage>
</organism>
<dbReference type="Proteomes" id="UP000325457">
    <property type="component" value="Segment"/>
</dbReference>
<sequence>MLIMRPQKQVMHYKKAEGAQDEWGKKRKKFAPPVSTPVYAWAPPTPDVELRDLSTGVKRDLDLYAPESFCSPGDKVVITGLEYTVIGWPEDYTNGPFGFTGGYRINLKRVEG</sequence>
<dbReference type="KEGG" id="vg:80020140"/>
<proteinExistence type="predicted"/>
<dbReference type="EMBL" id="MK061416">
    <property type="protein sequence ID" value="AZF88192.1"/>
    <property type="molecule type" value="Genomic_DNA"/>
</dbReference>
<name>A0A5K7NIV9_9CAUD</name>
<dbReference type="RefSeq" id="YP_010755484.1">
    <property type="nucleotide sequence ID" value="NC_073471.1"/>
</dbReference>
<accession>A0A5K7NIV9</accession>